<evidence type="ECO:0000256" key="1">
    <source>
        <dbReference type="ARBA" id="ARBA00006484"/>
    </source>
</evidence>
<dbReference type="NCBIfam" id="NF005559">
    <property type="entry name" value="PRK07231.1"/>
    <property type="match status" value="1"/>
</dbReference>
<dbReference type="RefSeq" id="WP_088473921.1">
    <property type="nucleotide sequence ID" value="NZ_NISJ01000011.1"/>
</dbReference>
<organism evidence="2 3">
    <name type="scientific">Sphingopyxis witflariensis</name>
    <dbReference type="NCBI Taxonomy" id="173675"/>
    <lineage>
        <taxon>Bacteria</taxon>
        <taxon>Pseudomonadati</taxon>
        <taxon>Pseudomonadota</taxon>
        <taxon>Alphaproteobacteria</taxon>
        <taxon>Sphingomonadales</taxon>
        <taxon>Sphingomonadaceae</taxon>
        <taxon>Sphingopyxis</taxon>
    </lineage>
</organism>
<evidence type="ECO:0000313" key="2">
    <source>
        <dbReference type="EMBL" id="OWQ92870.1"/>
    </source>
</evidence>
<sequence length="264" mass="27484">MNRLADKVAIITGAAQGMGAATARLFAAEGAKVVLCDVIEDKGQALAAEIGDAAIFHKLDVRSDGEWEAAVAAAIQRFGKLDILVNNAAVVHFSPIEAMPAEDIERVLAINVMGTMLGAKYAAREMMKVGRGVIVNISSVDGLRGCNGLSAYTPSKWAVRGLSKSLALELGPRGIRVCTVHPGGVNTQMGNPGGLTGDALNVGYERVPLQRIGEPEEIARATLFIASDEASYISGAELAVDGGWSAGYYQTMLPGSPDSLTGSL</sequence>
<dbReference type="InterPro" id="IPR002347">
    <property type="entry name" value="SDR_fam"/>
</dbReference>
<comment type="similarity">
    <text evidence="1">Belongs to the short-chain dehydrogenases/reductases (SDR) family.</text>
</comment>
<dbReference type="Pfam" id="PF13561">
    <property type="entry name" value="adh_short_C2"/>
    <property type="match status" value="1"/>
</dbReference>
<dbReference type="Gene3D" id="3.40.50.720">
    <property type="entry name" value="NAD(P)-binding Rossmann-like Domain"/>
    <property type="match status" value="1"/>
</dbReference>
<proteinExistence type="inferred from homology"/>
<dbReference type="AlphaFoldDB" id="A0A246JK20"/>
<protein>
    <submittedName>
        <fullName evidence="2">3-alpha-hydroxysteroid dehydrogenase</fullName>
    </submittedName>
</protein>
<dbReference type="PANTHER" id="PTHR42820">
    <property type="entry name" value="SHORT-CHAIN DEHYDROGENASE REDUCTASE"/>
    <property type="match status" value="1"/>
</dbReference>
<name>A0A246JK20_9SPHN</name>
<comment type="caution">
    <text evidence="2">The sequence shown here is derived from an EMBL/GenBank/DDBJ whole genome shotgun (WGS) entry which is preliminary data.</text>
</comment>
<dbReference type="OrthoDB" id="5457012at2"/>
<dbReference type="Proteomes" id="UP000197097">
    <property type="component" value="Unassembled WGS sequence"/>
</dbReference>
<gene>
    <name evidence="2" type="ORF">CDQ91_17110</name>
</gene>
<dbReference type="FunFam" id="3.40.50.720:FF:000084">
    <property type="entry name" value="Short-chain dehydrogenase reductase"/>
    <property type="match status" value="1"/>
</dbReference>
<dbReference type="EMBL" id="NISJ01000011">
    <property type="protein sequence ID" value="OWQ92870.1"/>
    <property type="molecule type" value="Genomic_DNA"/>
</dbReference>
<keyword evidence="3" id="KW-1185">Reference proteome</keyword>
<evidence type="ECO:0000313" key="3">
    <source>
        <dbReference type="Proteomes" id="UP000197097"/>
    </source>
</evidence>
<dbReference type="PRINTS" id="PR00080">
    <property type="entry name" value="SDRFAMILY"/>
</dbReference>
<accession>A0A246JK20</accession>
<dbReference type="SUPFAM" id="SSF51735">
    <property type="entry name" value="NAD(P)-binding Rossmann-fold domains"/>
    <property type="match status" value="1"/>
</dbReference>
<dbReference type="InterPro" id="IPR036291">
    <property type="entry name" value="NAD(P)-bd_dom_sf"/>
</dbReference>
<reference evidence="2 3" key="1">
    <citation type="journal article" date="2002" name="Int. J. Syst. Evol. Microbiol.">
        <title>Sphingopyxis witflariensis sp. nov., isolated from activated sludge.</title>
        <authorList>
            <person name="Kampfer P."/>
            <person name="Witzenberger R."/>
            <person name="Denner E.B."/>
            <person name="Busse H.J."/>
            <person name="Neef A."/>
        </authorList>
    </citation>
    <scope>NUCLEOTIDE SEQUENCE [LARGE SCALE GENOMIC DNA]</scope>
    <source>
        <strain evidence="2 3">DSM 14551</strain>
    </source>
</reference>
<dbReference type="PANTHER" id="PTHR42820:SF1">
    <property type="entry name" value="SHORT-CHAIN DEHYDROGENASE_REDUCTASE FAMILY PROTEIN"/>
    <property type="match status" value="1"/>
</dbReference>
<dbReference type="PRINTS" id="PR00081">
    <property type="entry name" value="GDHRDH"/>
</dbReference>